<evidence type="ECO:0000313" key="2">
    <source>
        <dbReference type="Proteomes" id="UP000293045"/>
    </source>
</evidence>
<organism evidence="1 2">
    <name type="scientific">Hamiltosporidium magnivora</name>
    <dbReference type="NCBI Taxonomy" id="148818"/>
    <lineage>
        <taxon>Eukaryota</taxon>
        <taxon>Fungi</taxon>
        <taxon>Fungi incertae sedis</taxon>
        <taxon>Microsporidia</taxon>
        <taxon>Dubosqiidae</taxon>
        <taxon>Hamiltosporidium</taxon>
    </lineage>
</organism>
<dbReference type="EMBL" id="PIXR01002889">
    <property type="protein sequence ID" value="TBT97532.1"/>
    <property type="molecule type" value="Genomic_DNA"/>
</dbReference>
<dbReference type="AlphaFoldDB" id="A0A4Q9KS00"/>
<reference evidence="1 2" key="1">
    <citation type="submission" date="2017-12" db="EMBL/GenBank/DDBJ databases">
        <authorList>
            <person name="Pombert J.-F."/>
            <person name="Haag K.L."/>
            <person name="Ebert D."/>
        </authorList>
    </citation>
    <scope>NUCLEOTIDE SEQUENCE [LARGE SCALE GENOMIC DNA]</scope>
    <source>
        <strain evidence="1">IL-BN-2</strain>
    </source>
</reference>
<evidence type="ECO:0000313" key="1">
    <source>
        <dbReference type="EMBL" id="TBT97532.1"/>
    </source>
</evidence>
<name>A0A4Q9KS00_9MICR</name>
<dbReference type="VEuPathDB" id="MicrosporidiaDB:CWI39_2889p0010"/>
<protein>
    <submittedName>
        <fullName evidence="1">Uncharacterized protein</fullName>
    </submittedName>
</protein>
<sequence>MFIKRVLLYLTSKKFSTFCKISLSYTNSHLYNENVMCDIVPTKMQTMTCTTISQTNNTQIFIPMVIVPSLRISSNYWIFFYFKLGNFLHLVIQRLL</sequence>
<comment type="caution">
    <text evidence="1">The sequence shown here is derived from an EMBL/GenBank/DDBJ whole genome shotgun (WGS) entry which is preliminary data.</text>
</comment>
<accession>A0A4Q9KS00</accession>
<dbReference type="Proteomes" id="UP000293045">
    <property type="component" value="Unassembled WGS sequence"/>
</dbReference>
<proteinExistence type="predicted"/>
<gene>
    <name evidence="1" type="ORF">CWI39_2889p0010</name>
</gene>